<evidence type="ECO:0000259" key="1">
    <source>
        <dbReference type="Pfam" id="PF00733"/>
    </source>
</evidence>
<accession>A0A517MJQ1</accession>
<feature type="domain" description="Asparagine synthetase" evidence="1">
    <location>
        <begin position="174"/>
        <end position="312"/>
    </location>
</feature>
<dbReference type="GO" id="GO:0004066">
    <property type="term" value="F:asparagine synthase (glutamine-hydrolyzing) activity"/>
    <property type="evidence" value="ECO:0007669"/>
    <property type="project" value="InterPro"/>
</dbReference>
<name>A0A517MJQ1_9BACT</name>
<gene>
    <name evidence="2" type="ORF">FF011L_39120</name>
</gene>
<protein>
    <submittedName>
        <fullName evidence="2">Asparagine synthase</fullName>
    </submittedName>
</protein>
<dbReference type="SUPFAM" id="SSF52402">
    <property type="entry name" value="Adenine nucleotide alpha hydrolases-like"/>
    <property type="match status" value="1"/>
</dbReference>
<dbReference type="InterPro" id="IPR014729">
    <property type="entry name" value="Rossmann-like_a/b/a_fold"/>
</dbReference>
<dbReference type="Proteomes" id="UP000320672">
    <property type="component" value="Chromosome"/>
</dbReference>
<dbReference type="Pfam" id="PF00733">
    <property type="entry name" value="Asn_synthase"/>
    <property type="match status" value="1"/>
</dbReference>
<dbReference type="GO" id="GO:0006529">
    <property type="term" value="P:asparagine biosynthetic process"/>
    <property type="evidence" value="ECO:0007669"/>
    <property type="project" value="InterPro"/>
</dbReference>
<proteinExistence type="predicted"/>
<dbReference type="InterPro" id="IPR001962">
    <property type="entry name" value="Asn_synthase"/>
</dbReference>
<dbReference type="KEGG" id="rml:FF011L_39120"/>
<dbReference type="Gene3D" id="3.40.50.620">
    <property type="entry name" value="HUPs"/>
    <property type="match status" value="1"/>
</dbReference>
<dbReference type="OrthoDB" id="209862at2"/>
<dbReference type="AlphaFoldDB" id="A0A517MJQ1"/>
<sequence length="455" mass="50187">MSDGRWIDLIDPAGNVLLNQSPSQAAQAVRDGDINGIAGINGQFAICQQAEDKLRFARTIARPMRYYQASARGKNCLIVAERIDEIYCQLAKLGMAGQFVPSATRMVPAHHLVEVDLPLHEATGGDVPVAAPRMERFLVPPQERWPADISLIGSRYVGRLLAACQAWLEGLDPKQPIGVLFSGGVDSGSVLIVLAHLLKEAGEDIGRLTPFTLAVDDSGEDVAQARQFLQQTGIDLDLEVMQVPLSDVDYRDAIGVIEDYKPLDVQSATMALAMCRAIRAKYPEWQYLIDGDGGDENLKDYPLEDHQSLSMQDVLGNRLLYQEGWGIDALKHSQTYSGGQSRGHVRTWAPARRYGFQGFSPYALPTVIEAAEQIPFVELTEWNPELLYSLKGKVVAAGVREWTGVEMPRFEKRRFQRGAVAASTFDSLFPANAQTYRDTFATRFSTEALAKTVCP</sequence>
<evidence type="ECO:0000313" key="2">
    <source>
        <dbReference type="EMBL" id="QDS95125.1"/>
    </source>
</evidence>
<organism evidence="2 3">
    <name type="scientific">Roseimaritima multifibrata</name>
    <dbReference type="NCBI Taxonomy" id="1930274"/>
    <lineage>
        <taxon>Bacteria</taxon>
        <taxon>Pseudomonadati</taxon>
        <taxon>Planctomycetota</taxon>
        <taxon>Planctomycetia</taxon>
        <taxon>Pirellulales</taxon>
        <taxon>Pirellulaceae</taxon>
        <taxon>Roseimaritima</taxon>
    </lineage>
</organism>
<reference evidence="2 3" key="1">
    <citation type="submission" date="2019-02" db="EMBL/GenBank/DDBJ databases">
        <title>Deep-cultivation of Planctomycetes and their phenomic and genomic characterization uncovers novel biology.</title>
        <authorList>
            <person name="Wiegand S."/>
            <person name="Jogler M."/>
            <person name="Boedeker C."/>
            <person name="Pinto D."/>
            <person name="Vollmers J."/>
            <person name="Rivas-Marin E."/>
            <person name="Kohn T."/>
            <person name="Peeters S.H."/>
            <person name="Heuer A."/>
            <person name="Rast P."/>
            <person name="Oberbeckmann S."/>
            <person name="Bunk B."/>
            <person name="Jeske O."/>
            <person name="Meyerdierks A."/>
            <person name="Storesund J.E."/>
            <person name="Kallscheuer N."/>
            <person name="Luecker S."/>
            <person name="Lage O.M."/>
            <person name="Pohl T."/>
            <person name="Merkel B.J."/>
            <person name="Hornburger P."/>
            <person name="Mueller R.-W."/>
            <person name="Bruemmer F."/>
            <person name="Labrenz M."/>
            <person name="Spormann A.M."/>
            <person name="Op den Camp H."/>
            <person name="Overmann J."/>
            <person name="Amann R."/>
            <person name="Jetten M.S.M."/>
            <person name="Mascher T."/>
            <person name="Medema M.H."/>
            <person name="Devos D.P."/>
            <person name="Kaster A.-K."/>
            <person name="Ovreas L."/>
            <person name="Rohde M."/>
            <person name="Galperin M.Y."/>
            <person name="Jogler C."/>
        </authorList>
    </citation>
    <scope>NUCLEOTIDE SEQUENCE [LARGE SCALE GENOMIC DNA]</scope>
    <source>
        <strain evidence="2 3">FF011L</strain>
    </source>
</reference>
<dbReference type="EMBL" id="CP036262">
    <property type="protein sequence ID" value="QDS95125.1"/>
    <property type="molecule type" value="Genomic_DNA"/>
</dbReference>
<evidence type="ECO:0000313" key="3">
    <source>
        <dbReference type="Proteomes" id="UP000320672"/>
    </source>
</evidence>
<keyword evidence="3" id="KW-1185">Reference proteome</keyword>